<dbReference type="AlphaFoldDB" id="A0A060TBL0"/>
<dbReference type="EMBL" id="HG937694">
    <property type="protein sequence ID" value="CDP38495.1"/>
    <property type="molecule type" value="Genomic_DNA"/>
</dbReference>
<reference evidence="3" key="1">
    <citation type="submission" date="2014-02" db="EMBL/GenBank/DDBJ databases">
        <authorList>
            <person name="Genoscope - CEA"/>
        </authorList>
    </citation>
    <scope>NUCLEOTIDE SEQUENCE</scope>
    <source>
        <strain evidence="3">LS3</strain>
    </source>
</reference>
<organism evidence="3">
    <name type="scientific">Blastobotrys adeninivorans</name>
    <name type="common">Yeast</name>
    <name type="synonym">Arxula adeninivorans</name>
    <dbReference type="NCBI Taxonomy" id="409370"/>
    <lineage>
        <taxon>Eukaryota</taxon>
        <taxon>Fungi</taxon>
        <taxon>Dikarya</taxon>
        <taxon>Ascomycota</taxon>
        <taxon>Saccharomycotina</taxon>
        <taxon>Dipodascomycetes</taxon>
        <taxon>Dipodascales</taxon>
        <taxon>Trichomonascaceae</taxon>
        <taxon>Blastobotrys</taxon>
    </lineage>
</organism>
<evidence type="ECO:0000256" key="1">
    <source>
        <dbReference type="SAM" id="MobiDB-lite"/>
    </source>
</evidence>
<sequence length="349" mass="39545">MEDLSLSTSSLDIGGASAQAYQRAAKLFLNKQFPESFEALEPLLYQKSLQGNAKLWTKIWNLYFALVNNAARDSTGSSWPRKLAKQLTEAAEQDKVWDQAQTAFGSLENLPSEVVVNIILVSTAHSKDLQKVSSLVESYISSTEDASVAAKITRAYVLKLLPKKGDYDYAEELIKNSDVFTDKSTALATLQKAREDYEAKAKEEEEKRIQLEKLEQKRMEESIASLKKQREEKEREQRAASEISTDSTKESQESNLSKNGREGSPVIPIRNQHQNRGGPRSLSSLVTYWRQSFVEFIRQTSLMKLILFIAVIILAGTNPYMRQRLRRMIALLYAKLMQTIRMGTKVSYV</sequence>
<feature type="compositionally biased region" description="Polar residues" evidence="1">
    <location>
        <begin position="271"/>
        <end position="280"/>
    </location>
</feature>
<keyword evidence="2" id="KW-0812">Transmembrane</keyword>
<feature type="region of interest" description="Disordered" evidence="1">
    <location>
        <begin position="225"/>
        <end position="280"/>
    </location>
</feature>
<feature type="compositionally biased region" description="Basic and acidic residues" evidence="1">
    <location>
        <begin position="228"/>
        <end position="239"/>
    </location>
</feature>
<reference evidence="3" key="2">
    <citation type="submission" date="2014-06" db="EMBL/GenBank/DDBJ databases">
        <title>The complete genome of Blastobotrys (Arxula) adeninivorans LS3 - a yeast of biotechnological interest.</title>
        <authorList>
            <person name="Kunze G."/>
            <person name="Gaillardin C."/>
            <person name="Czernicka M."/>
            <person name="Durrens P."/>
            <person name="Martin T."/>
            <person name="Boer E."/>
            <person name="Gabaldon T."/>
            <person name="Cruz J."/>
            <person name="Talla E."/>
            <person name="Marck C."/>
            <person name="Goffeau A."/>
            <person name="Barbe V."/>
            <person name="Baret P."/>
            <person name="Baronian K."/>
            <person name="Beier S."/>
            <person name="Bleykasten C."/>
            <person name="Bode R."/>
            <person name="Casaregola S."/>
            <person name="Despons L."/>
            <person name="Fairhead C."/>
            <person name="Giersberg M."/>
            <person name="Gierski P."/>
            <person name="Hahnel U."/>
            <person name="Hartmann A."/>
            <person name="Jankowska D."/>
            <person name="Jubin C."/>
            <person name="Jung P."/>
            <person name="Lafontaine I."/>
            <person name="Leh-Louis V."/>
            <person name="Lemaire M."/>
            <person name="Marcet-Houben M."/>
            <person name="Mascher M."/>
            <person name="Morel G."/>
            <person name="Richard G.-F."/>
            <person name="Riechen J."/>
            <person name="Sacerdot C."/>
            <person name="Sarkar A."/>
            <person name="Savel G."/>
            <person name="Schacherer J."/>
            <person name="Sherman D."/>
            <person name="Straub M.-L."/>
            <person name="Stein N."/>
            <person name="Thierry A."/>
            <person name="Trautwein-Schult A."/>
            <person name="Westhof E."/>
            <person name="Worch S."/>
            <person name="Dujon B."/>
            <person name="Souciet J.-L."/>
            <person name="Wincker P."/>
            <person name="Scholz U."/>
            <person name="Neuveglise N."/>
        </authorList>
    </citation>
    <scope>NUCLEOTIDE SEQUENCE</scope>
    <source>
        <strain evidence="3">LS3</strain>
    </source>
</reference>
<gene>
    <name evidence="3" type="ORF">GNLVRS02_ARAD1D35948g</name>
</gene>
<protein>
    <submittedName>
        <fullName evidence="3">ARAD1D35948p</fullName>
    </submittedName>
</protein>
<proteinExistence type="predicted"/>
<accession>A0A060TBL0</accession>
<keyword evidence="2" id="KW-0472">Membrane</keyword>
<keyword evidence="2" id="KW-1133">Transmembrane helix</keyword>
<evidence type="ECO:0000256" key="2">
    <source>
        <dbReference type="SAM" id="Phobius"/>
    </source>
</evidence>
<evidence type="ECO:0000313" key="3">
    <source>
        <dbReference type="EMBL" id="CDP38495.1"/>
    </source>
</evidence>
<dbReference type="PhylomeDB" id="A0A060TBL0"/>
<name>A0A060TBL0_BLAAD</name>
<feature type="transmembrane region" description="Helical" evidence="2">
    <location>
        <begin position="302"/>
        <end position="321"/>
    </location>
</feature>